<keyword evidence="2" id="KW-1185">Reference proteome</keyword>
<proteinExistence type="predicted"/>
<dbReference type="OrthoDB" id="10055660at2759"/>
<dbReference type="EMBL" id="UYRV01131629">
    <property type="protein sequence ID" value="VDN37377.1"/>
    <property type="molecule type" value="Genomic_DNA"/>
</dbReference>
<gene>
    <name evidence="1" type="ORF">CGOC_LOCUS13461</name>
</gene>
<evidence type="ECO:0000313" key="1">
    <source>
        <dbReference type="EMBL" id="VDN37377.1"/>
    </source>
</evidence>
<feature type="non-terminal residue" evidence="1">
    <location>
        <position position="1"/>
    </location>
</feature>
<dbReference type="AlphaFoldDB" id="A0A3P7NUL9"/>
<name>A0A3P7NUL9_CYLGO</name>
<evidence type="ECO:0000313" key="2">
    <source>
        <dbReference type="Proteomes" id="UP000271889"/>
    </source>
</evidence>
<dbReference type="Proteomes" id="UP000271889">
    <property type="component" value="Unassembled WGS sequence"/>
</dbReference>
<reference evidence="1 2" key="1">
    <citation type="submission" date="2018-11" db="EMBL/GenBank/DDBJ databases">
        <authorList>
            <consortium name="Pathogen Informatics"/>
        </authorList>
    </citation>
    <scope>NUCLEOTIDE SEQUENCE [LARGE SCALE GENOMIC DNA]</scope>
</reference>
<sequence length="91" mass="10323">PDVERNCKELFPGEAPSDDHITARIFKQKLTKLIDVLSLKEKIRPDQIDNIISAELLSQEEDPLLFDVVFKNMIHEPCGPLNSTSPCMKDC</sequence>
<accession>A0A3P7NUL9</accession>
<protein>
    <submittedName>
        <fullName evidence="1">Uncharacterized protein</fullName>
    </submittedName>
</protein>
<organism evidence="1 2">
    <name type="scientific">Cylicostephanus goldi</name>
    <name type="common">Nematode worm</name>
    <dbReference type="NCBI Taxonomy" id="71465"/>
    <lineage>
        <taxon>Eukaryota</taxon>
        <taxon>Metazoa</taxon>
        <taxon>Ecdysozoa</taxon>
        <taxon>Nematoda</taxon>
        <taxon>Chromadorea</taxon>
        <taxon>Rhabditida</taxon>
        <taxon>Rhabditina</taxon>
        <taxon>Rhabditomorpha</taxon>
        <taxon>Strongyloidea</taxon>
        <taxon>Strongylidae</taxon>
        <taxon>Cylicostephanus</taxon>
    </lineage>
</organism>